<dbReference type="InterPro" id="IPR001054">
    <property type="entry name" value="A/G_cyclase"/>
</dbReference>
<dbReference type="CDD" id="cd07302">
    <property type="entry name" value="CHD"/>
    <property type="match status" value="1"/>
</dbReference>
<dbReference type="GO" id="GO:0009190">
    <property type="term" value="P:cyclic nucleotide biosynthetic process"/>
    <property type="evidence" value="ECO:0007669"/>
    <property type="project" value="InterPro"/>
</dbReference>
<keyword evidence="5" id="KW-0812">Transmembrane</keyword>
<feature type="binding site" evidence="2">
    <location>
        <position position="277"/>
    </location>
    <ligand>
        <name>Zn(2+)</name>
        <dbReference type="ChEBI" id="CHEBI:29105"/>
        <label>1</label>
    </ligand>
</feature>
<evidence type="ECO:0000259" key="7">
    <source>
        <dbReference type="PROSITE" id="PS51845"/>
    </source>
</evidence>
<dbReference type="CDD" id="cd00077">
    <property type="entry name" value="HDc"/>
    <property type="match status" value="1"/>
</dbReference>
<dbReference type="GO" id="GO:0004114">
    <property type="term" value="F:3',5'-cyclic-nucleotide phosphodiesterase activity"/>
    <property type="evidence" value="ECO:0007669"/>
    <property type="project" value="InterPro"/>
</dbReference>
<dbReference type="InterPro" id="IPR036971">
    <property type="entry name" value="PDEase_catalytic_dom_sf"/>
</dbReference>
<dbReference type="PROSITE" id="PS51845">
    <property type="entry name" value="PDEASE_I_2"/>
    <property type="match status" value="1"/>
</dbReference>
<dbReference type="PANTHER" id="PTHR43336">
    <property type="entry name" value="OXYGEN SENSOR HISTIDINE KINASE RESPONSE REGULATOR DEVS/DOSS"/>
    <property type="match status" value="1"/>
</dbReference>
<evidence type="ECO:0000313" key="8">
    <source>
        <dbReference type="EMBL" id="BCL77500.1"/>
    </source>
</evidence>
<feature type="binding site" evidence="2">
    <location>
        <position position="142"/>
    </location>
    <ligand>
        <name>Zn(2+)</name>
        <dbReference type="ChEBI" id="CHEBI:29105"/>
        <label>1</label>
    </ligand>
</feature>
<feature type="transmembrane region" description="Helical" evidence="5">
    <location>
        <begin position="588"/>
        <end position="608"/>
    </location>
</feature>
<dbReference type="EC" id="3.1.4.-" evidence="3"/>
<feature type="domain" description="Guanylate cyclase" evidence="6">
    <location>
        <begin position="981"/>
        <end position="1131"/>
    </location>
</feature>
<feature type="transmembrane region" description="Helical" evidence="5">
    <location>
        <begin position="557"/>
        <end position="576"/>
    </location>
</feature>
<dbReference type="Gene3D" id="3.30.70.1230">
    <property type="entry name" value="Nucleotide cyclase"/>
    <property type="match status" value="1"/>
</dbReference>
<dbReference type="InterPro" id="IPR023174">
    <property type="entry name" value="PDEase_CS"/>
</dbReference>
<feature type="active site" description="Proton donor" evidence="1">
    <location>
        <position position="101"/>
    </location>
</feature>
<evidence type="ECO:0000256" key="2">
    <source>
        <dbReference type="PIRSR" id="PIRSR623088-3"/>
    </source>
</evidence>
<dbReference type="SUPFAM" id="SSF55073">
    <property type="entry name" value="Nucleotide cyclase"/>
    <property type="match status" value="1"/>
</dbReference>
<dbReference type="GO" id="GO:0046872">
    <property type="term" value="F:metal ion binding"/>
    <property type="evidence" value="ECO:0007669"/>
    <property type="project" value="UniProtKB-KW"/>
</dbReference>
<dbReference type="InterPro" id="IPR003607">
    <property type="entry name" value="HD/PDEase_dom"/>
</dbReference>
<dbReference type="Gene3D" id="1.10.1300.10">
    <property type="entry name" value="3'5'-cyclic nucleotide phosphodiesterase, catalytic domain"/>
    <property type="match status" value="1"/>
</dbReference>
<dbReference type="InterPro" id="IPR029787">
    <property type="entry name" value="Nucleotide_cyclase"/>
</dbReference>
<feature type="binding site" evidence="2">
    <location>
        <position position="105"/>
    </location>
    <ligand>
        <name>Zn(2+)</name>
        <dbReference type="ChEBI" id="CHEBI:29105"/>
        <label>1</label>
    </ligand>
</feature>
<proteinExistence type="evidence at transcript level"/>
<feature type="binding site" evidence="2">
    <location>
        <position position="142"/>
    </location>
    <ligand>
        <name>Zn(2+)</name>
        <dbReference type="ChEBI" id="CHEBI:29105"/>
        <label>2</label>
    </ligand>
</feature>
<dbReference type="GO" id="GO:0035556">
    <property type="term" value="P:intracellular signal transduction"/>
    <property type="evidence" value="ECO:0007669"/>
    <property type="project" value="InterPro"/>
</dbReference>
<accession>A0A8D5G056</accession>
<evidence type="ECO:0000256" key="4">
    <source>
        <dbReference type="SAM" id="MobiDB-lite"/>
    </source>
</evidence>
<dbReference type="PRINTS" id="PR00387">
    <property type="entry name" value="PDIESTERASE1"/>
</dbReference>
<gene>
    <name evidence="8" type="primary">CAPE</name>
</gene>
<evidence type="ECO:0000256" key="5">
    <source>
        <dbReference type="SAM" id="Phobius"/>
    </source>
</evidence>
<evidence type="ECO:0000256" key="1">
    <source>
        <dbReference type="PIRSR" id="PIRSR623088-1"/>
    </source>
</evidence>
<dbReference type="SMART" id="SM00044">
    <property type="entry name" value="CYCc"/>
    <property type="match status" value="1"/>
</dbReference>
<feature type="binding site" evidence="2">
    <location>
        <position position="141"/>
    </location>
    <ligand>
        <name>Zn(2+)</name>
        <dbReference type="ChEBI" id="CHEBI:29105"/>
        <label>1</label>
    </ligand>
</feature>
<dbReference type="InterPro" id="IPR023088">
    <property type="entry name" value="PDEase"/>
</dbReference>
<name>A0A8D5G056_GINBI</name>
<feature type="region of interest" description="Disordered" evidence="4">
    <location>
        <begin position="409"/>
        <end position="472"/>
    </location>
</feature>
<keyword evidence="3" id="KW-0378">Hydrolase</keyword>
<dbReference type="AlphaFoldDB" id="A0A8D5G056"/>
<dbReference type="EMBL" id="LC588316">
    <property type="protein sequence ID" value="BCL77500.1"/>
    <property type="molecule type" value="mRNA"/>
</dbReference>
<feature type="transmembrane region" description="Helical" evidence="5">
    <location>
        <begin position="868"/>
        <end position="890"/>
    </location>
</feature>
<sequence>MEGNGMEQSQRMDLRIIINPMQTLLEDEETECSDAYLESLLKGLKSWSFDIFEIYDEDLPKMVDKFFADLGLFDAFPLDRQKFRAFVDSMSAQYRATVPYHNFRHACDVLHATYLILTLVEAGKLLNDLEMLALALAALCHDVDHPGLTNAFLVNCNDPLAIRYNGISVLENHHASTAIKTLLAYESTNILSNLTDAEQRQVRKLMVDIIIATDMGQHAEIMDRLEVRIKDLRPFECSPACAKREISDCPSNLVSASVPPSTKDALLLMRMIIKCADISNVMKPFSLSKRWAALLLIEWFRQGDLEKRLCMPVSKNMDREDPSALQSMTIGCIDNIAKQMYETTAFLLPKLHDDVLPNLWANRNDWICFTPTISSEEAANEILSTFNSGSVLKNQNQGMTVRQSLNGETSMPLRSSLSSPHVPMTPKAKNDRPLSLLLGGPMEQHRTSVQSPDLARRVSVREASMSKSAPFSETSLKRLSTIRTIQSPKDLGSFNDTQSRTEVARSSVFGPMHQSSIFQRLAERNSIDISLKLQPTFWKIVRSHPYAVNANRLLDSRIWQCIVVPISCIAIFADDLIKAALPKSVDQYTLYIYLLCLALFLLELILLSVVRDGYFSGISFWLDLLGSLSLVPLILGKIKANLIIARSIKTAKTFTRAAKWMQNGGYMKLFQFSNVLRLVRRRGSVSSNDDEDETEHENDHHYQGKPSEVWTRLSELTSEKLVIGMLIIMVVVPLLRTSPNDLGPVTSLESLDHQPLYSMYFNVSLTNLLHFYKLHNYKLLYLGVKDGCLYPESILLKNCSATSTSSTCKGVEDGATYNQVIPAIHEQEDAKTNAEMKYRDSELLKVTSDSQRSEAYFSVKKETQLYHAFDLAITIIILLILSAWSFFLSWDSNKLLIQPIERMVSFVKELADDPVSFAGKVVPQQPGDGKVMETRFIEAALIKIASLTKVALGDAGMDILSVNLKGTEFNPMIPGKKVRACFGFCDIRNFTDATECLQEEVMMFVNKIADLIHNKVIMHHGFPNKNIGDAFLIVWKKTISDAASKHFVQSGTSFADRALRSFLDIIHAVETSQALQEYAMHPSIQKRMPGYRIRLGFGLHVGWAIEGAIGSSHKVDPSYLSPHVNMASRLEAATKQYGVSLLISETVVANLTKSSLRDSCRRLDRVTVKGSAEPMMLYTYDLPFLQKDLKGSPQEYKNLFEAAVDSYIVGNWPESSERLSQCIRMWPTDKPARVIADFMASYKNVVPPNWKGYRKLTEK</sequence>
<protein>
    <recommendedName>
        <fullName evidence="3">Phosphodiesterase</fullName>
        <ecNumber evidence="3">3.1.4.-</ecNumber>
    </recommendedName>
</protein>
<keyword evidence="5" id="KW-0472">Membrane</keyword>
<feature type="compositionally biased region" description="Polar residues" evidence="4">
    <location>
        <begin position="409"/>
        <end position="419"/>
    </location>
</feature>
<keyword evidence="2 3" id="KW-0479">Metal-binding</keyword>
<organism evidence="8">
    <name type="scientific">Ginkgo biloba</name>
    <name type="common">Ginkgo</name>
    <name type="synonym">Maidenhair tree</name>
    <dbReference type="NCBI Taxonomy" id="3311"/>
    <lineage>
        <taxon>Eukaryota</taxon>
        <taxon>Viridiplantae</taxon>
        <taxon>Streptophyta</taxon>
        <taxon>Embryophyta</taxon>
        <taxon>Tracheophyta</taxon>
        <taxon>Spermatophyta</taxon>
        <taxon>Ginkgoidae</taxon>
        <taxon>Ginkgoales</taxon>
        <taxon>Ginkgoaceae</taxon>
        <taxon>Ginkgo</taxon>
    </lineage>
</organism>
<feature type="domain" description="PDEase" evidence="7">
    <location>
        <begin position="24"/>
        <end position="373"/>
    </location>
</feature>
<dbReference type="SUPFAM" id="SSF109604">
    <property type="entry name" value="HD-domain/PDEase-like"/>
    <property type="match status" value="1"/>
</dbReference>
<dbReference type="SMART" id="SM00471">
    <property type="entry name" value="HDc"/>
    <property type="match status" value="1"/>
</dbReference>
<dbReference type="Pfam" id="PF00211">
    <property type="entry name" value="Guanylate_cyc"/>
    <property type="match status" value="1"/>
</dbReference>
<evidence type="ECO:0000259" key="6">
    <source>
        <dbReference type="PROSITE" id="PS50125"/>
    </source>
</evidence>
<dbReference type="PROSITE" id="PS50125">
    <property type="entry name" value="GUANYLATE_CYCLASE_2"/>
    <property type="match status" value="1"/>
</dbReference>
<dbReference type="PANTHER" id="PTHR43336:SF3">
    <property type="entry name" value="GUANYLATE CYCLASE DOMAIN-CONTAINING PROTEIN"/>
    <property type="match status" value="1"/>
</dbReference>
<dbReference type="Pfam" id="PF00233">
    <property type="entry name" value="PDEase_I"/>
    <property type="match status" value="1"/>
</dbReference>
<comment type="similarity">
    <text evidence="3">Belongs to the cyclic nucleotide phosphodiesterase family.</text>
</comment>
<evidence type="ECO:0000256" key="3">
    <source>
        <dbReference type="RuleBase" id="RU363067"/>
    </source>
</evidence>
<dbReference type="InterPro" id="IPR002073">
    <property type="entry name" value="PDEase_catalytic_dom"/>
</dbReference>
<reference evidence="8" key="1">
    <citation type="journal article" date="2021" name="Sci. Rep.">
        <title>Distribution of adenylyl cyclase/cAMP phosphodiesterase gene, CAPE, in streptophytes reproducing via motile sperm.</title>
        <authorList>
            <person name="Yamamoto C."/>
            <person name="Takahashi F."/>
            <person name="Ooe Y."/>
            <person name="Shirahata H."/>
            <person name="Shibata A."/>
            <person name="Kasahara M."/>
        </authorList>
    </citation>
    <scope>NUCLEOTIDE SEQUENCE</scope>
</reference>
<comment type="cofactor">
    <cofactor evidence="3">
        <name>a divalent metal cation</name>
        <dbReference type="ChEBI" id="CHEBI:60240"/>
    </cofactor>
    <text evidence="3">Binds 2 divalent metal cations per subunit. Site 1 may preferentially bind zinc ions, while site 2 has a preference for magnesium and/or manganese ions.</text>
</comment>
<feature type="transmembrane region" description="Helical" evidence="5">
    <location>
        <begin position="614"/>
        <end position="636"/>
    </location>
</feature>
<keyword evidence="5" id="KW-1133">Transmembrane helix</keyword>
<dbReference type="PROSITE" id="PS00126">
    <property type="entry name" value="PDEASE_I_1"/>
    <property type="match status" value="1"/>
</dbReference>